<dbReference type="Proteomes" id="UP001529510">
    <property type="component" value="Unassembled WGS sequence"/>
</dbReference>
<evidence type="ECO:0000313" key="2">
    <source>
        <dbReference type="EMBL" id="KAL0171581.1"/>
    </source>
</evidence>
<comment type="caution">
    <text evidence="2">The sequence shown here is derived from an EMBL/GenBank/DDBJ whole genome shotgun (WGS) entry which is preliminary data.</text>
</comment>
<gene>
    <name evidence="2" type="ORF">M9458_031892</name>
</gene>
<evidence type="ECO:0000313" key="3">
    <source>
        <dbReference type="Proteomes" id="UP001529510"/>
    </source>
</evidence>
<feature type="non-terminal residue" evidence="2">
    <location>
        <position position="1"/>
    </location>
</feature>
<keyword evidence="3" id="KW-1185">Reference proteome</keyword>
<feature type="non-terminal residue" evidence="2">
    <location>
        <position position="51"/>
    </location>
</feature>
<feature type="compositionally biased region" description="Polar residues" evidence="1">
    <location>
        <begin position="1"/>
        <end position="13"/>
    </location>
</feature>
<reference evidence="2 3" key="1">
    <citation type="submission" date="2024-05" db="EMBL/GenBank/DDBJ databases">
        <title>Genome sequencing and assembly of Indian major carp, Cirrhinus mrigala (Hamilton, 1822).</title>
        <authorList>
            <person name="Mohindra V."/>
            <person name="Chowdhury L.M."/>
            <person name="Lal K."/>
            <person name="Jena J.K."/>
        </authorList>
    </citation>
    <scope>NUCLEOTIDE SEQUENCE [LARGE SCALE GENOMIC DNA]</scope>
    <source>
        <strain evidence="2">CM1030</strain>
        <tissue evidence="2">Blood</tissue>
    </source>
</reference>
<dbReference type="AlphaFoldDB" id="A0ABD0PD72"/>
<organism evidence="2 3">
    <name type="scientific">Cirrhinus mrigala</name>
    <name type="common">Mrigala</name>
    <dbReference type="NCBI Taxonomy" id="683832"/>
    <lineage>
        <taxon>Eukaryota</taxon>
        <taxon>Metazoa</taxon>
        <taxon>Chordata</taxon>
        <taxon>Craniata</taxon>
        <taxon>Vertebrata</taxon>
        <taxon>Euteleostomi</taxon>
        <taxon>Actinopterygii</taxon>
        <taxon>Neopterygii</taxon>
        <taxon>Teleostei</taxon>
        <taxon>Ostariophysi</taxon>
        <taxon>Cypriniformes</taxon>
        <taxon>Cyprinidae</taxon>
        <taxon>Labeoninae</taxon>
        <taxon>Labeonini</taxon>
        <taxon>Cirrhinus</taxon>
    </lineage>
</organism>
<name>A0ABD0PD72_CIRMR</name>
<sequence length="51" mass="5177">TQRSTSPSSRPCQSTSPPPGSPSSLTCTSWSALSQQASGSASRTSTMSESL</sequence>
<feature type="compositionally biased region" description="Low complexity" evidence="1">
    <location>
        <begin position="22"/>
        <end position="42"/>
    </location>
</feature>
<protein>
    <submittedName>
        <fullName evidence="2">Uncharacterized protein</fullName>
    </submittedName>
</protein>
<feature type="region of interest" description="Disordered" evidence="1">
    <location>
        <begin position="1"/>
        <end position="51"/>
    </location>
</feature>
<proteinExistence type="predicted"/>
<accession>A0ABD0PD72</accession>
<evidence type="ECO:0000256" key="1">
    <source>
        <dbReference type="SAM" id="MobiDB-lite"/>
    </source>
</evidence>
<dbReference type="EMBL" id="JAMKFB020000016">
    <property type="protein sequence ID" value="KAL0171581.1"/>
    <property type="molecule type" value="Genomic_DNA"/>
</dbReference>